<dbReference type="InterPro" id="IPR002716">
    <property type="entry name" value="PIN_dom"/>
</dbReference>
<feature type="domain" description="PIN" evidence="5">
    <location>
        <begin position="5"/>
        <end position="112"/>
    </location>
</feature>
<evidence type="ECO:0000313" key="8">
    <source>
        <dbReference type="Proteomes" id="UP000198415"/>
    </source>
</evidence>
<dbReference type="AlphaFoldDB" id="A0A238ZV52"/>
<dbReference type="EMBL" id="FZNR01000006">
    <property type="protein sequence ID" value="SNR87220.1"/>
    <property type="molecule type" value="Genomic_DNA"/>
</dbReference>
<evidence type="ECO:0000256" key="3">
    <source>
        <dbReference type="ARBA" id="ARBA00022801"/>
    </source>
</evidence>
<proteinExistence type="predicted"/>
<keyword evidence="4" id="KW-0460">Magnesium</keyword>
<dbReference type="Proteomes" id="UP000198415">
    <property type="component" value="Unassembled WGS sequence"/>
</dbReference>
<gene>
    <name evidence="7" type="ORF">SAMN06264365_106336</name>
</gene>
<feature type="domain" description="VapC50 C-terminal" evidence="6">
    <location>
        <begin position="129"/>
        <end position="182"/>
    </location>
</feature>
<accession>A0A238ZV52</accession>
<dbReference type="GO" id="GO:0004518">
    <property type="term" value="F:nuclease activity"/>
    <property type="evidence" value="ECO:0007669"/>
    <property type="project" value="UniProtKB-KW"/>
</dbReference>
<dbReference type="GO" id="GO:0046872">
    <property type="term" value="F:metal ion binding"/>
    <property type="evidence" value="ECO:0007669"/>
    <property type="project" value="UniProtKB-KW"/>
</dbReference>
<organism evidence="7 8">
    <name type="scientific">Actinoplanes regularis</name>
    <dbReference type="NCBI Taxonomy" id="52697"/>
    <lineage>
        <taxon>Bacteria</taxon>
        <taxon>Bacillati</taxon>
        <taxon>Actinomycetota</taxon>
        <taxon>Actinomycetes</taxon>
        <taxon>Micromonosporales</taxon>
        <taxon>Micromonosporaceae</taxon>
        <taxon>Actinoplanes</taxon>
    </lineage>
</organism>
<sequence length="185" mass="20809">MAFVVVYDASVLFPSVLRDLLIRIAQSGLVQAKWSEAILDEMFAALRRQRPDLDPNKLARTRALMATAVRDWKVSGHEDLVDSLKLPDPDDRHVLAAAIKARAQVIVTSNVRDFPVAELRRWDIDPKTPDEFVRDQISLDRSAVYASVQQIVDSWRNPPGSIEDVLDRLERSGLAISAAELRSRP</sequence>
<evidence type="ECO:0000256" key="4">
    <source>
        <dbReference type="ARBA" id="ARBA00022842"/>
    </source>
</evidence>
<name>A0A238ZV52_9ACTN</name>
<evidence type="ECO:0000256" key="1">
    <source>
        <dbReference type="ARBA" id="ARBA00022722"/>
    </source>
</evidence>
<keyword evidence="3" id="KW-0378">Hydrolase</keyword>
<dbReference type="InterPro" id="IPR058652">
    <property type="entry name" value="VapC50_C"/>
</dbReference>
<dbReference type="OrthoDB" id="113459at2"/>
<evidence type="ECO:0000313" key="7">
    <source>
        <dbReference type="EMBL" id="SNR87220.1"/>
    </source>
</evidence>
<evidence type="ECO:0000259" key="5">
    <source>
        <dbReference type="Pfam" id="PF13470"/>
    </source>
</evidence>
<dbReference type="RefSeq" id="WP_089294524.1">
    <property type="nucleotide sequence ID" value="NZ_BOMU01000088.1"/>
</dbReference>
<dbReference type="SUPFAM" id="SSF88723">
    <property type="entry name" value="PIN domain-like"/>
    <property type="match status" value="1"/>
</dbReference>
<dbReference type="GO" id="GO:0016787">
    <property type="term" value="F:hydrolase activity"/>
    <property type="evidence" value="ECO:0007669"/>
    <property type="project" value="UniProtKB-KW"/>
</dbReference>
<dbReference type="Pfam" id="PF26343">
    <property type="entry name" value="VapC50_C"/>
    <property type="match status" value="1"/>
</dbReference>
<keyword evidence="8" id="KW-1185">Reference proteome</keyword>
<evidence type="ECO:0000256" key="2">
    <source>
        <dbReference type="ARBA" id="ARBA00022723"/>
    </source>
</evidence>
<protein>
    <submittedName>
        <fullName evidence="7">Predicted nucleic acid-binding protein, contains PIN domain</fullName>
    </submittedName>
</protein>
<dbReference type="InterPro" id="IPR029060">
    <property type="entry name" value="PIN-like_dom_sf"/>
</dbReference>
<dbReference type="Pfam" id="PF13470">
    <property type="entry name" value="PIN_3"/>
    <property type="match status" value="1"/>
</dbReference>
<keyword evidence="1" id="KW-0540">Nuclease</keyword>
<keyword evidence="2" id="KW-0479">Metal-binding</keyword>
<evidence type="ECO:0000259" key="6">
    <source>
        <dbReference type="Pfam" id="PF26343"/>
    </source>
</evidence>
<reference evidence="7 8" key="1">
    <citation type="submission" date="2017-06" db="EMBL/GenBank/DDBJ databases">
        <authorList>
            <person name="Kim H.J."/>
            <person name="Triplett B.A."/>
        </authorList>
    </citation>
    <scope>NUCLEOTIDE SEQUENCE [LARGE SCALE GENOMIC DNA]</scope>
    <source>
        <strain evidence="7 8">DSM 43151</strain>
    </source>
</reference>